<accession>A0AAD6GES3</accession>
<gene>
    <name evidence="2" type="ORF">N7494_005930</name>
</gene>
<feature type="compositionally biased region" description="Low complexity" evidence="1">
    <location>
        <begin position="60"/>
        <end position="72"/>
    </location>
</feature>
<feature type="compositionally biased region" description="Basic and acidic residues" evidence="1">
    <location>
        <begin position="100"/>
        <end position="115"/>
    </location>
</feature>
<sequence length="504" mass="58084">MPSAKKRKSNYSTRYGLRSRQDDSSIPQSSEPAQEQHDLSPELEQEQPERSPEPSREQSEPSPELNPEQSEVSSEEEQIRNVPESSDDEGHVDPTNIYVQEHKVEDQGEPHRELDVIPYGGVQDEEIRIQDFQSEEDQDEISQHEYQDEREEERDLSNPQPNHLEALQVVVYHSVENDSRHNRGVTSPTSSDSVPETPLATTLSRKTRMVRREDSNNVVLDAEISDHNEDEHVYEGIATLDLDLKDWLVTKVQNTRWSEEWMLFHERTLELPKFVYGPMPTSFIDAFQLIECLIDLFNDLGNLPVDLETKVKNLRAATFTEVKGILNFNEVPTEDLDPKIAGDLVVYLEGYLLPHIAILVMRSFRAYTLYGVPASTAFDDSLGLLVDCCERIDALRGYFQSELKRQRSWRLGIRAKHFKQALKKNQLGVFLTAEAQAPPVPRTSPTLHGWTRSEEMWLRDAWEQYDSSEPTERFILIKTHLANQFSRHTMSSLRLKARELGLDY</sequence>
<dbReference type="EMBL" id="JAQIZZ010000005">
    <property type="protein sequence ID" value="KAJ5540854.1"/>
    <property type="molecule type" value="Genomic_DNA"/>
</dbReference>
<feature type="compositionally biased region" description="Polar residues" evidence="1">
    <location>
        <begin position="24"/>
        <end position="33"/>
    </location>
</feature>
<evidence type="ECO:0000256" key="1">
    <source>
        <dbReference type="SAM" id="MobiDB-lite"/>
    </source>
</evidence>
<protein>
    <submittedName>
        <fullName evidence="2">Uncharacterized protein</fullName>
    </submittedName>
</protein>
<reference evidence="2 3" key="1">
    <citation type="journal article" date="2023" name="IMA Fungus">
        <title>Comparative genomic study of the Penicillium genus elucidates a diverse pangenome and 15 lateral gene transfer events.</title>
        <authorList>
            <person name="Petersen C."/>
            <person name="Sorensen T."/>
            <person name="Nielsen M.R."/>
            <person name="Sondergaard T.E."/>
            <person name="Sorensen J.L."/>
            <person name="Fitzpatrick D.A."/>
            <person name="Frisvad J.C."/>
            <person name="Nielsen K.L."/>
        </authorList>
    </citation>
    <scope>NUCLEOTIDE SEQUENCE [LARGE SCALE GENOMIC DNA]</scope>
    <source>
        <strain evidence="2 3">IBT 35679</strain>
    </source>
</reference>
<evidence type="ECO:0000313" key="3">
    <source>
        <dbReference type="Proteomes" id="UP001220324"/>
    </source>
</evidence>
<dbReference type="Proteomes" id="UP001220324">
    <property type="component" value="Unassembled WGS sequence"/>
</dbReference>
<dbReference type="AlphaFoldDB" id="A0AAD6GES3"/>
<feature type="compositionally biased region" description="Basic and acidic residues" evidence="1">
    <location>
        <begin position="47"/>
        <end position="59"/>
    </location>
</feature>
<feature type="region of interest" description="Disordered" evidence="1">
    <location>
        <begin position="177"/>
        <end position="199"/>
    </location>
</feature>
<name>A0AAD6GES3_9EURO</name>
<comment type="caution">
    <text evidence="2">The sequence shown here is derived from an EMBL/GenBank/DDBJ whole genome shotgun (WGS) entry which is preliminary data.</text>
</comment>
<keyword evidence="3" id="KW-1185">Reference proteome</keyword>
<proteinExistence type="predicted"/>
<organism evidence="2 3">
    <name type="scientific">Penicillium frequentans</name>
    <dbReference type="NCBI Taxonomy" id="3151616"/>
    <lineage>
        <taxon>Eukaryota</taxon>
        <taxon>Fungi</taxon>
        <taxon>Dikarya</taxon>
        <taxon>Ascomycota</taxon>
        <taxon>Pezizomycotina</taxon>
        <taxon>Eurotiomycetes</taxon>
        <taxon>Eurotiomycetidae</taxon>
        <taxon>Eurotiales</taxon>
        <taxon>Aspergillaceae</taxon>
        <taxon>Penicillium</taxon>
    </lineage>
</organism>
<evidence type="ECO:0000313" key="2">
    <source>
        <dbReference type="EMBL" id="KAJ5540854.1"/>
    </source>
</evidence>
<feature type="region of interest" description="Disordered" evidence="1">
    <location>
        <begin position="1"/>
        <end position="162"/>
    </location>
</feature>
<feature type="compositionally biased region" description="Polar residues" evidence="1">
    <location>
        <begin position="184"/>
        <end position="199"/>
    </location>
</feature>